<keyword evidence="3" id="KW-0328">Glycosyltransferase</keyword>
<evidence type="ECO:0000259" key="5">
    <source>
        <dbReference type="Pfam" id="PF00535"/>
    </source>
</evidence>
<evidence type="ECO:0000256" key="1">
    <source>
        <dbReference type="ARBA" id="ARBA00004776"/>
    </source>
</evidence>
<sequence>MIDIIIPIYDGYRETVECIRSVLNVETSTEYRLIIVNDKSPNKDIGDFLLEIKNPKIIILNNEENIGFVGSVNKGIQFSNNDVILLNSDTIVTDYWIDKMEKAAYSDERVGTVTALTNRGTIASVPYFNQDNEIPEGYTIASFGKLIEEISLNLYPTIPTAVGHALFIKRRVIEEVGLFDQETFGMGYGEEEDFSCRVIKKGYKNILCDNTFVYHWGSTSFGESKKKYIRENKKRLIKKYWWHPINVKIFLLFNKKVRKVCDNIQKEIKRRDGCRVPN</sequence>
<dbReference type="Proteomes" id="UP000286434">
    <property type="component" value="Unassembled WGS sequence"/>
</dbReference>
<dbReference type="EMBL" id="SBBW01000058">
    <property type="protein sequence ID" value="RWU09437.1"/>
    <property type="molecule type" value="Genomic_DNA"/>
</dbReference>
<dbReference type="RefSeq" id="WP_128356943.1">
    <property type="nucleotide sequence ID" value="NZ_JABJUV010000109.1"/>
</dbReference>
<protein>
    <submittedName>
        <fullName evidence="6">Glycosyltransferase</fullName>
    </submittedName>
</protein>
<reference evidence="6 7" key="1">
    <citation type="submission" date="2019-01" db="EMBL/GenBank/DDBJ databases">
        <title>Anoxybacillus flavithermus in powdered infant formula.</title>
        <authorList>
            <person name="Rhee M.S."/>
            <person name="Choi I.-G."/>
            <person name="Cho T.J."/>
            <person name="Park B."/>
        </authorList>
    </citation>
    <scope>NUCLEOTIDE SEQUENCE [LARGE SCALE GENOMIC DNA]</scope>
    <source>
        <strain evidence="6 7">FHS-PPAM212</strain>
    </source>
</reference>
<comment type="similarity">
    <text evidence="2">Belongs to the glycosyltransferase 2 family.</text>
</comment>
<proteinExistence type="inferred from homology"/>
<evidence type="ECO:0000256" key="3">
    <source>
        <dbReference type="ARBA" id="ARBA00022676"/>
    </source>
</evidence>
<evidence type="ECO:0000256" key="2">
    <source>
        <dbReference type="ARBA" id="ARBA00006739"/>
    </source>
</evidence>
<comment type="pathway">
    <text evidence="1">Cell wall biogenesis; cell wall polysaccharide biosynthesis.</text>
</comment>
<feature type="domain" description="Glycosyltransferase 2-like" evidence="5">
    <location>
        <begin position="4"/>
        <end position="176"/>
    </location>
</feature>
<dbReference type="InterPro" id="IPR029044">
    <property type="entry name" value="Nucleotide-diphossugar_trans"/>
</dbReference>
<dbReference type="Pfam" id="PF00535">
    <property type="entry name" value="Glycos_transf_2"/>
    <property type="match status" value="1"/>
</dbReference>
<comment type="caution">
    <text evidence="6">The sequence shown here is derived from an EMBL/GenBank/DDBJ whole genome shotgun (WGS) entry which is preliminary data.</text>
</comment>
<evidence type="ECO:0000313" key="6">
    <source>
        <dbReference type="EMBL" id="RWU09437.1"/>
    </source>
</evidence>
<dbReference type="AlphaFoldDB" id="A0AAX1ZYW6"/>
<keyword evidence="4" id="KW-0808">Transferase</keyword>
<evidence type="ECO:0000313" key="7">
    <source>
        <dbReference type="Proteomes" id="UP000286434"/>
    </source>
</evidence>
<gene>
    <name evidence="6" type="ORF">EA138_11485</name>
</gene>
<dbReference type="PANTHER" id="PTHR43179:SF12">
    <property type="entry name" value="GALACTOFURANOSYLTRANSFERASE GLFT2"/>
    <property type="match status" value="1"/>
</dbReference>
<dbReference type="InterPro" id="IPR001173">
    <property type="entry name" value="Glyco_trans_2-like"/>
</dbReference>
<organism evidence="6 7">
    <name type="scientific">Anoxybacillus flavithermus</name>
    <dbReference type="NCBI Taxonomy" id="33934"/>
    <lineage>
        <taxon>Bacteria</taxon>
        <taxon>Bacillati</taxon>
        <taxon>Bacillota</taxon>
        <taxon>Bacilli</taxon>
        <taxon>Bacillales</taxon>
        <taxon>Anoxybacillaceae</taxon>
        <taxon>Anoxybacillus</taxon>
    </lineage>
</organism>
<name>A0AAX1ZYW6_9BACL</name>
<dbReference type="Gene3D" id="3.90.550.10">
    <property type="entry name" value="Spore Coat Polysaccharide Biosynthesis Protein SpsA, Chain A"/>
    <property type="match status" value="1"/>
</dbReference>
<dbReference type="GO" id="GO:0016757">
    <property type="term" value="F:glycosyltransferase activity"/>
    <property type="evidence" value="ECO:0007669"/>
    <property type="project" value="UniProtKB-KW"/>
</dbReference>
<accession>A0AAX1ZYW6</accession>
<dbReference type="SUPFAM" id="SSF53448">
    <property type="entry name" value="Nucleotide-diphospho-sugar transferases"/>
    <property type="match status" value="1"/>
</dbReference>
<evidence type="ECO:0000256" key="4">
    <source>
        <dbReference type="ARBA" id="ARBA00022679"/>
    </source>
</evidence>
<dbReference type="PANTHER" id="PTHR43179">
    <property type="entry name" value="RHAMNOSYLTRANSFERASE WBBL"/>
    <property type="match status" value="1"/>
</dbReference>